<dbReference type="InterPro" id="IPR050789">
    <property type="entry name" value="Diverse_Enzym_Activities"/>
</dbReference>
<sequence length="402" mass="43410">MIKSSLLLGIGIPRSFVLVCTVFRVALAGAGARLRRMEQHAHSLPHWAAPQEAGFAAEALATALRFAQDNDSAMDRDIGQALRAGHFGEPMPLGAPIGPSTPRGGPAGVILRGGKVAAQWGDPARVDMSFSISKSYLALLAGIAVQDGLISDLDAPVSAQIDSPHFDSPQNRPITWAQLLQLTSEWQGELWGKPDWIDHYRDLSATGERPPIGTRHPLQSPGSFWEYNDVRVNALALALTLLFGRALPELLKERILDPIGASDSWAWHGYDNSYVEIDGHQVQSVSGGAHWGGGLWMSSLDHAQVGQLMLQGGAWQGAQIIDAAWVEACRAPCPLNRNYGLLWWLNTGGAQFPGASEASYFALGVGSQIIWIDPEADMVVVARWVEKSALPEFIRQVTAAHS</sequence>
<dbReference type="Proteomes" id="UP000037178">
    <property type="component" value="Unassembled WGS sequence"/>
</dbReference>
<dbReference type="SUPFAM" id="SSF56601">
    <property type="entry name" value="beta-lactamase/transpeptidase-like"/>
    <property type="match status" value="1"/>
</dbReference>
<dbReference type="InterPro" id="IPR012338">
    <property type="entry name" value="Beta-lactam/transpept-like"/>
</dbReference>
<organism evidence="4 5">
    <name type="scientific">Candidatus Rhodobacter oscarellae</name>
    <dbReference type="NCBI Taxonomy" id="1675527"/>
    <lineage>
        <taxon>Bacteria</taxon>
        <taxon>Pseudomonadati</taxon>
        <taxon>Pseudomonadota</taxon>
        <taxon>Alphaproteobacteria</taxon>
        <taxon>Rhodobacterales</taxon>
        <taxon>Rhodobacter group</taxon>
        <taxon>Rhodobacter</taxon>
    </lineage>
</organism>
<dbReference type="PANTHER" id="PTHR43283">
    <property type="entry name" value="BETA-LACTAMASE-RELATED"/>
    <property type="match status" value="1"/>
</dbReference>
<reference evidence="4 5" key="1">
    <citation type="submission" date="2015-06" db="EMBL/GenBank/DDBJ databases">
        <title>Draft genome sequence of an Alphaproteobacteria species associated to the Mediterranean sponge Oscarella lobularis.</title>
        <authorList>
            <person name="Jourda C."/>
            <person name="Santini S."/>
            <person name="Claverie J.-M."/>
        </authorList>
    </citation>
    <scope>NUCLEOTIDE SEQUENCE [LARGE SCALE GENOMIC DNA]</scope>
    <source>
        <strain evidence="4">IGS</strain>
    </source>
</reference>
<dbReference type="GO" id="GO:0016787">
    <property type="term" value="F:hydrolase activity"/>
    <property type="evidence" value="ECO:0007669"/>
    <property type="project" value="UniProtKB-KW"/>
</dbReference>
<evidence type="ECO:0000313" key="5">
    <source>
        <dbReference type="Proteomes" id="UP000037178"/>
    </source>
</evidence>
<gene>
    <name evidence="4" type="ORF">AIOL_001195</name>
</gene>
<keyword evidence="2" id="KW-0812">Transmembrane</keyword>
<protein>
    <submittedName>
        <fullName evidence="4">Beta-lactamase class C</fullName>
    </submittedName>
</protein>
<dbReference type="PATRIC" id="fig|1675527.3.peg.1276"/>
<evidence type="ECO:0000313" key="4">
    <source>
        <dbReference type="EMBL" id="KMW56243.1"/>
    </source>
</evidence>
<keyword evidence="1" id="KW-0378">Hydrolase</keyword>
<evidence type="ECO:0000256" key="2">
    <source>
        <dbReference type="SAM" id="Phobius"/>
    </source>
</evidence>
<evidence type="ECO:0000259" key="3">
    <source>
        <dbReference type="Pfam" id="PF00144"/>
    </source>
</evidence>
<dbReference type="STRING" id="1675527.AIOL_001195"/>
<feature type="transmembrane region" description="Helical" evidence="2">
    <location>
        <begin position="6"/>
        <end position="27"/>
    </location>
</feature>
<accession>A0A0J9GRY5</accession>
<dbReference type="InterPro" id="IPR001466">
    <property type="entry name" value="Beta-lactam-related"/>
</dbReference>
<name>A0A0J9GRY5_9RHOB</name>
<comment type="caution">
    <text evidence="4">The sequence shown here is derived from an EMBL/GenBank/DDBJ whole genome shotgun (WGS) entry which is preliminary data.</text>
</comment>
<keyword evidence="2" id="KW-0472">Membrane</keyword>
<dbReference type="Gene3D" id="3.40.710.10">
    <property type="entry name" value="DD-peptidase/beta-lactamase superfamily"/>
    <property type="match status" value="1"/>
</dbReference>
<dbReference type="PANTHER" id="PTHR43283:SF11">
    <property type="entry name" value="BETA-LACTAMASE-RELATED DOMAIN-CONTAINING PROTEIN"/>
    <property type="match status" value="1"/>
</dbReference>
<evidence type="ECO:0000256" key="1">
    <source>
        <dbReference type="ARBA" id="ARBA00022801"/>
    </source>
</evidence>
<proteinExistence type="predicted"/>
<keyword evidence="5" id="KW-1185">Reference proteome</keyword>
<dbReference type="Pfam" id="PF00144">
    <property type="entry name" value="Beta-lactamase"/>
    <property type="match status" value="1"/>
</dbReference>
<feature type="domain" description="Beta-lactamase-related" evidence="3">
    <location>
        <begin position="109"/>
        <end position="381"/>
    </location>
</feature>
<dbReference type="AlphaFoldDB" id="A0A0J9GRY5"/>
<dbReference type="EMBL" id="LFTY01000002">
    <property type="protein sequence ID" value="KMW56243.1"/>
    <property type="molecule type" value="Genomic_DNA"/>
</dbReference>
<keyword evidence="2" id="KW-1133">Transmembrane helix</keyword>